<evidence type="ECO:0000256" key="7">
    <source>
        <dbReference type="ARBA" id="ARBA00024910"/>
    </source>
</evidence>
<comment type="subcellular location">
    <subcellularLocation>
        <location evidence="1">Cytoplasm</location>
    </subcellularLocation>
</comment>
<organism evidence="10 11">
    <name type="scientific">Granulicella aggregans</name>
    <dbReference type="NCBI Taxonomy" id="474949"/>
    <lineage>
        <taxon>Bacteria</taxon>
        <taxon>Pseudomonadati</taxon>
        <taxon>Acidobacteriota</taxon>
        <taxon>Terriglobia</taxon>
        <taxon>Terriglobales</taxon>
        <taxon>Acidobacteriaceae</taxon>
        <taxon>Granulicella</taxon>
    </lineage>
</organism>
<dbReference type="InterPro" id="IPR053712">
    <property type="entry name" value="Bac_CellDiv_Activator"/>
</dbReference>
<comment type="function">
    <text evidence="7">Activator of cell division through the inhibition of FtsZ GTPase activity, therefore promoting FtsZ assembly into bundles of protofilaments necessary for the formation of the division Z ring. It is recruited early at mid-cell but it is not essential for cell division.</text>
</comment>
<dbReference type="PANTHER" id="PTHR34981">
    <property type="entry name" value="CELL DIVISION PROTEIN ZAPA"/>
    <property type="match status" value="1"/>
</dbReference>
<evidence type="ECO:0000256" key="2">
    <source>
        <dbReference type="ARBA" id="ARBA00015195"/>
    </source>
</evidence>
<keyword evidence="6" id="KW-0131">Cell cycle</keyword>
<keyword evidence="3" id="KW-0963">Cytoplasm</keyword>
<dbReference type="EMBL" id="JACHIP010000001">
    <property type="protein sequence ID" value="MBB5055869.1"/>
    <property type="molecule type" value="Genomic_DNA"/>
</dbReference>
<dbReference type="Gene3D" id="6.10.250.790">
    <property type="match status" value="1"/>
</dbReference>
<evidence type="ECO:0000256" key="3">
    <source>
        <dbReference type="ARBA" id="ARBA00022490"/>
    </source>
</evidence>
<dbReference type="Proteomes" id="UP000540989">
    <property type="component" value="Unassembled WGS sequence"/>
</dbReference>
<dbReference type="GO" id="GO:0000921">
    <property type="term" value="P:septin ring assembly"/>
    <property type="evidence" value="ECO:0007669"/>
    <property type="project" value="TreeGrafter"/>
</dbReference>
<comment type="caution">
    <text evidence="10">The sequence shown here is derived from an EMBL/GenBank/DDBJ whole genome shotgun (WGS) entry which is preliminary data.</text>
</comment>
<evidence type="ECO:0000313" key="11">
    <source>
        <dbReference type="Proteomes" id="UP000540989"/>
    </source>
</evidence>
<name>A0A7W7Z9K6_9BACT</name>
<dbReference type="Pfam" id="PF05164">
    <property type="entry name" value="ZapA"/>
    <property type="match status" value="1"/>
</dbReference>
<dbReference type="InterPro" id="IPR036192">
    <property type="entry name" value="Cell_div_ZapA-like_sf"/>
</dbReference>
<dbReference type="GO" id="GO:0000917">
    <property type="term" value="P:division septum assembly"/>
    <property type="evidence" value="ECO:0007669"/>
    <property type="project" value="UniProtKB-KW"/>
</dbReference>
<keyword evidence="4 10" id="KW-0132">Cell division</keyword>
<evidence type="ECO:0000256" key="6">
    <source>
        <dbReference type="ARBA" id="ARBA00023306"/>
    </source>
</evidence>
<evidence type="ECO:0000256" key="8">
    <source>
        <dbReference type="ARBA" id="ARBA00026068"/>
    </source>
</evidence>
<dbReference type="InterPro" id="IPR007838">
    <property type="entry name" value="Cell_div_ZapA-like"/>
</dbReference>
<protein>
    <recommendedName>
        <fullName evidence="2">Cell division protein ZapA</fullName>
    </recommendedName>
    <alternativeName>
        <fullName evidence="9">Z ring-associated protein ZapA</fullName>
    </alternativeName>
</protein>
<dbReference type="GO" id="GO:0043093">
    <property type="term" value="P:FtsZ-dependent cytokinesis"/>
    <property type="evidence" value="ECO:0007669"/>
    <property type="project" value="TreeGrafter"/>
</dbReference>
<evidence type="ECO:0000256" key="9">
    <source>
        <dbReference type="ARBA" id="ARBA00033158"/>
    </source>
</evidence>
<accession>A0A7W7Z9K6</accession>
<evidence type="ECO:0000256" key="1">
    <source>
        <dbReference type="ARBA" id="ARBA00004496"/>
    </source>
</evidence>
<sequence length="125" mass="13869">MQESPTIPDTEFETEPLEPIFAPPAVSVEIYDQVYHLRGVDPQYIENLAAMVNEKMRAVSEHGGTVDSLRVAVLAALNIADELCTLRQQYDELAGSQHSVENSMQSRAHSLSGMLDEVLEDRRVG</sequence>
<evidence type="ECO:0000256" key="4">
    <source>
        <dbReference type="ARBA" id="ARBA00022618"/>
    </source>
</evidence>
<dbReference type="SUPFAM" id="SSF102829">
    <property type="entry name" value="Cell division protein ZapA-like"/>
    <property type="match status" value="1"/>
</dbReference>
<comment type="subunit">
    <text evidence="8">Homodimer. Interacts with FtsZ.</text>
</comment>
<proteinExistence type="predicted"/>
<dbReference type="AlphaFoldDB" id="A0A7W7Z9K6"/>
<dbReference type="GO" id="GO:0005829">
    <property type="term" value="C:cytosol"/>
    <property type="evidence" value="ECO:0007669"/>
    <property type="project" value="TreeGrafter"/>
</dbReference>
<gene>
    <name evidence="10" type="ORF">HDF16_000538</name>
</gene>
<dbReference type="GO" id="GO:0030428">
    <property type="term" value="C:cell septum"/>
    <property type="evidence" value="ECO:0007669"/>
    <property type="project" value="TreeGrafter"/>
</dbReference>
<reference evidence="10 11" key="1">
    <citation type="submission" date="2020-08" db="EMBL/GenBank/DDBJ databases">
        <title>Genomic Encyclopedia of Type Strains, Phase IV (KMG-V): Genome sequencing to study the core and pangenomes of soil and plant-associated prokaryotes.</title>
        <authorList>
            <person name="Whitman W."/>
        </authorList>
    </citation>
    <scope>NUCLEOTIDE SEQUENCE [LARGE SCALE GENOMIC DNA]</scope>
    <source>
        <strain evidence="10 11">M8UP14</strain>
    </source>
</reference>
<dbReference type="PANTHER" id="PTHR34981:SF1">
    <property type="entry name" value="CELL DIVISION PROTEIN ZAPA"/>
    <property type="match status" value="1"/>
</dbReference>
<keyword evidence="5" id="KW-0717">Septation</keyword>
<keyword evidence="11" id="KW-1185">Reference proteome</keyword>
<evidence type="ECO:0000313" key="10">
    <source>
        <dbReference type="EMBL" id="MBB5055869.1"/>
    </source>
</evidence>
<dbReference type="GO" id="GO:0032153">
    <property type="term" value="C:cell division site"/>
    <property type="evidence" value="ECO:0007669"/>
    <property type="project" value="TreeGrafter"/>
</dbReference>
<evidence type="ECO:0000256" key="5">
    <source>
        <dbReference type="ARBA" id="ARBA00023210"/>
    </source>
</evidence>
<dbReference type="RefSeq" id="WP_184213604.1">
    <property type="nucleotide sequence ID" value="NZ_JACHIP010000001.1"/>
</dbReference>